<evidence type="ECO:0000313" key="2">
    <source>
        <dbReference type="Proteomes" id="UP001595681"/>
    </source>
</evidence>
<evidence type="ECO:0000313" key="1">
    <source>
        <dbReference type="EMBL" id="MFC3444482.1"/>
    </source>
</evidence>
<organism evidence="1 2">
    <name type="scientific">Sphingobium rhizovicinum</name>
    <dbReference type="NCBI Taxonomy" id="432308"/>
    <lineage>
        <taxon>Bacteria</taxon>
        <taxon>Pseudomonadati</taxon>
        <taxon>Pseudomonadota</taxon>
        <taxon>Alphaproteobacteria</taxon>
        <taxon>Sphingomonadales</taxon>
        <taxon>Sphingomonadaceae</taxon>
        <taxon>Sphingobium</taxon>
    </lineage>
</organism>
<dbReference type="RefSeq" id="WP_380799378.1">
    <property type="nucleotide sequence ID" value="NZ_JBHRVU010000007.1"/>
</dbReference>
<comment type="caution">
    <text evidence="1">The sequence shown here is derived from an EMBL/GenBank/DDBJ whole genome shotgun (WGS) entry which is preliminary data.</text>
</comment>
<accession>A0ABV7NQ78</accession>
<sequence>MGGGGAGAATAHALMGMYVGTLTLFDPNGARAAANCARLCAPCMATGARWWGRI</sequence>
<protein>
    <submittedName>
        <fullName evidence="1">Uncharacterized protein</fullName>
    </submittedName>
</protein>
<gene>
    <name evidence="1" type="ORF">ACFOKF_25430</name>
</gene>
<dbReference type="EMBL" id="JBHRVU010000007">
    <property type="protein sequence ID" value="MFC3444482.1"/>
    <property type="molecule type" value="Genomic_DNA"/>
</dbReference>
<name>A0ABV7NQ78_9SPHN</name>
<reference evidence="2" key="1">
    <citation type="journal article" date="2019" name="Int. J. Syst. Evol. Microbiol.">
        <title>The Global Catalogue of Microorganisms (GCM) 10K type strain sequencing project: providing services to taxonomists for standard genome sequencing and annotation.</title>
        <authorList>
            <consortium name="The Broad Institute Genomics Platform"/>
            <consortium name="The Broad Institute Genome Sequencing Center for Infectious Disease"/>
            <person name="Wu L."/>
            <person name="Ma J."/>
        </authorList>
    </citation>
    <scope>NUCLEOTIDE SEQUENCE [LARGE SCALE GENOMIC DNA]</scope>
    <source>
        <strain evidence="2">CCM 7491</strain>
    </source>
</reference>
<proteinExistence type="predicted"/>
<dbReference type="Proteomes" id="UP001595681">
    <property type="component" value="Unassembled WGS sequence"/>
</dbReference>
<keyword evidence="2" id="KW-1185">Reference proteome</keyword>